<name>A0ABS7T997_9GAMM</name>
<dbReference type="PANTHER" id="PTHR37533:SF2">
    <property type="entry name" value="FLAGELLAR HOOK-LENGTH CONTROL PROTEIN"/>
    <property type="match status" value="1"/>
</dbReference>
<dbReference type="RefSeq" id="WP_223676906.1">
    <property type="nucleotide sequence ID" value="NZ_JAINZW010000007.1"/>
</dbReference>
<feature type="region of interest" description="Disordered" evidence="1">
    <location>
        <begin position="1"/>
        <end position="81"/>
    </location>
</feature>
<keyword evidence="3" id="KW-0969">Cilium</keyword>
<dbReference type="InterPro" id="IPR052563">
    <property type="entry name" value="FliK"/>
</dbReference>
<dbReference type="PANTHER" id="PTHR37533">
    <property type="entry name" value="FLAGELLAR HOOK-LENGTH CONTROL PROTEIN"/>
    <property type="match status" value="1"/>
</dbReference>
<dbReference type="Proteomes" id="UP001430954">
    <property type="component" value="Unassembled WGS sequence"/>
</dbReference>
<dbReference type="CDD" id="cd17470">
    <property type="entry name" value="T3SS_Flik_C"/>
    <property type="match status" value="1"/>
</dbReference>
<dbReference type="InterPro" id="IPR038610">
    <property type="entry name" value="FliK-like_C_sf"/>
</dbReference>
<keyword evidence="3" id="KW-0966">Cell projection</keyword>
<feature type="compositionally biased region" description="Polar residues" evidence="1">
    <location>
        <begin position="23"/>
        <end position="34"/>
    </location>
</feature>
<protein>
    <submittedName>
        <fullName evidence="3">Flagellar hook-length control protein FliK</fullName>
    </submittedName>
</protein>
<evidence type="ECO:0000313" key="3">
    <source>
        <dbReference type="EMBL" id="MBZ4040449.1"/>
    </source>
</evidence>
<keyword evidence="4" id="KW-1185">Reference proteome</keyword>
<organism evidence="3 4">
    <name type="scientific">Novilysobacter selenitireducens</name>
    <dbReference type="NCBI Taxonomy" id="2872639"/>
    <lineage>
        <taxon>Bacteria</taxon>
        <taxon>Pseudomonadati</taxon>
        <taxon>Pseudomonadota</taxon>
        <taxon>Gammaproteobacteria</taxon>
        <taxon>Lysobacterales</taxon>
        <taxon>Lysobacteraceae</taxon>
        <taxon>Novilysobacter</taxon>
    </lineage>
</organism>
<feature type="compositionally biased region" description="Gly residues" evidence="1">
    <location>
        <begin position="323"/>
        <end position="340"/>
    </location>
</feature>
<dbReference type="EMBL" id="JAINZW010000007">
    <property type="protein sequence ID" value="MBZ4040449.1"/>
    <property type="molecule type" value="Genomic_DNA"/>
</dbReference>
<evidence type="ECO:0000313" key="4">
    <source>
        <dbReference type="Proteomes" id="UP001430954"/>
    </source>
</evidence>
<evidence type="ECO:0000256" key="1">
    <source>
        <dbReference type="SAM" id="MobiDB-lite"/>
    </source>
</evidence>
<feature type="region of interest" description="Disordered" evidence="1">
    <location>
        <begin position="318"/>
        <end position="357"/>
    </location>
</feature>
<comment type="caution">
    <text evidence="3">The sequence shown here is derived from an EMBL/GenBank/DDBJ whole genome shotgun (WGS) entry which is preliminary data.</text>
</comment>
<feature type="compositionally biased region" description="Pro residues" evidence="1">
    <location>
        <begin position="1"/>
        <end position="11"/>
    </location>
</feature>
<gene>
    <name evidence="3" type="ORF">K6753_12995</name>
</gene>
<keyword evidence="3" id="KW-0282">Flagellum</keyword>
<evidence type="ECO:0000259" key="2">
    <source>
        <dbReference type="Pfam" id="PF02120"/>
    </source>
</evidence>
<feature type="domain" description="Flagellar hook-length control protein-like C-terminal" evidence="2">
    <location>
        <begin position="249"/>
        <end position="330"/>
    </location>
</feature>
<dbReference type="Gene3D" id="3.30.750.140">
    <property type="match status" value="1"/>
</dbReference>
<reference evidence="3 4" key="1">
    <citation type="submission" date="2021-09" db="EMBL/GenBank/DDBJ databases">
        <title>Lysobacter sp. 13A isolated from the river sediment.</title>
        <authorList>
            <person name="Liu H."/>
            <person name="Li S."/>
            <person name="Mao S."/>
        </authorList>
    </citation>
    <scope>NUCLEOTIDE SEQUENCE [LARGE SCALE GENOMIC DNA]</scope>
    <source>
        <strain evidence="3 4">13A</strain>
    </source>
</reference>
<dbReference type="Pfam" id="PF02120">
    <property type="entry name" value="Flg_hook"/>
    <property type="match status" value="1"/>
</dbReference>
<sequence length="370" mass="36253">MPALPATPAPPTTGNANGAGKAPSQQEAAVQSPFSLLLGGANAPAEASTPAPLLPGVGAETAAEGTTSEPDAGSTDEALPDHLLGLLGGSWLTPAATPVSAPAAAAPGVSLLPGTHVPGLAMPTLHAGTDAPPLPASASLAMAIQNAASGADAALVTEGDALATALTQALPQSAIPQQTAAAGATFETLIRDAAGPAPADTGGIEPAPLTSTTGASTTSLSAVRASPLAQPLPMPADPSAGFDDGLSTRIAWMAEQGIGRAELRVNPDHAGPIEVRLQMEGTRLVAEFSAVNADTRQALETGMHRLRDMLGQQGLQLAQSHVGSGGGQGRQDGSSGGTAGSPGHADGSDIAAGDTAPARWVSRGLLDEYA</sequence>
<proteinExistence type="predicted"/>
<dbReference type="InterPro" id="IPR021136">
    <property type="entry name" value="Flagellar_hook_control-like_C"/>
</dbReference>
<feature type="region of interest" description="Disordered" evidence="1">
    <location>
        <begin position="194"/>
        <end position="221"/>
    </location>
</feature>
<accession>A0ABS7T997</accession>